<dbReference type="Proteomes" id="UP001445335">
    <property type="component" value="Unassembled WGS sequence"/>
</dbReference>
<feature type="region of interest" description="Disordered" evidence="7">
    <location>
        <begin position="312"/>
        <end position="383"/>
    </location>
</feature>
<comment type="caution">
    <text evidence="9">The sequence shown here is derived from an EMBL/GenBank/DDBJ whole genome shotgun (WGS) entry which is preliminary data.</text>
</comment>
<evidence type="ECO:0000256" key="1">
    <source>
        <dbReference type="ARBA" id="ARBA00004141"/>
    </source>
</evidence>
<feature type="transmembrane region" description="Helical" evidence="8">
    <location>
        <begin position="20"/>
        <end position="41"/>
    </location>
</feature>
<feature type="transmembrane region" description="Helical" evidence="8">
    <location>
        <begin position="80"/>
        <end position="100"/>
    </location>
</feature>
<feature type="transmembrane region" description="Helical" evidence="8">
    <location>
        <begin position="165"/>
        <end position="184"/>
    </location>
</feature>
<organism evidence="9 10">
    <name type="scientific">Elliptochloris bilobata</name>
    <dbReference type="NCBI Taxonomy" id="381761"/>
    <lineage>
        <taxon>Eukaryota</taxon>
        <taxon>Viridiplantae</taxon>
        <taxon>Chlorophyta</taxon>
        <taxon>core chlorophytes</taxon>
        <taxon>Trebouxiophyceae</taxon>
        <taxon>Trebouxiophyceae incertae sedis</taxon>
        <taxon>Elliptochloris clade</taxon>
        <taxon>Elliptochloris</taxon>
    </lineage>
</organism>
<keyword evidence="6 8" id="KW-0472">Membrane</keyword>
<feature type="transmembrane region" description="Helical" evidence="8">
    <location>
        <begin position="608"/>
        <end position="627"/>
    </location>
</feature>
<protein>
    <recommendedName>
        <fullName evidence="11">Nitrate transporter</fullName>
    </recommendedName>
</protein>
<evidence type="ECO:0000256" key="3">
    <source>
        <dbReference type="ARBA" id="ARBA00022448"/>
    </source>
</evidence>
<gene>
    <name evidence="9" type="ORF">WJX81_008259</name>
</gene>
<keyword evidence="4 8" id="KW-0812">Transmembrane</keyword>
<feature type="transmembrane region" description="Helical" evidence="8">
    <location>
        <begin position="106"/>
        <end position="126"/>
    </location>
</feature>
<evidence type="ECO:0000256" key="8">
    <source>
        <dbReference type="SAM" id="Phobius"/>
    </source>
</evidence>
<evidence type="ECO:0000313" key="9">
    <source>
        <dbReference type="EMBL" id="KAK9822832.1"/>
    </source>
</evidence>
<dbReference type="GO" id="GO:0016020">
    <property type="term" value="C:membrane"/>
    <property type="evidence" value="ECO:0007669"/>
    <property type="project" value="UniProtKB-SubCell"/>
</dbReference>
<dbReference type="InterPro" id="IPR036259">
    <property type="entry name" value="MFS_trans_sf"/>
</dbReference>
<feature type="transmembrane region" description="Helical" evidence="8">
    <location>
        <begin position="540"/>
        <end position="567"/>
    </location>
</feature>
<dbReference type="PANTHER" id="PTHR20772">
    <property type="entry name" value="PROTEIN FMP42"/>
    <property type="match status" value="1"/>
</dbReference>
<evidence type="ECO:0000256" key="5">
    <source>
        <dbReference type="ARBA" id="ARBA00022989"/>
    </source>
</evidence>
<feature type="transmembrane region" description="Helical" evidence="8">
    <location>
        <begin position="133"/>
        <end position="153"/>
    </location>
</feature>
<comment type="subcellular location">
    <subcellularLocation>
        <location evidence="1">Membrane</location>
        <topology evidence="1">Multi-pass membrane protein</topology>
    </subcellularLocation>
</comment>
<dbReference type="PANTHER" id="PTHR20772:SF2">
    <property type="entry name" value="PROTEIN FMP42"/>
    <property type="match status" value="1"/>
</dbReference>
<dbReference type="AlphaFoldDB" id="A0AAW1QN59"/>
<evidence type="ECO:0000256" key="2">
    <source>
        <dbReference type="ARBA" id="ARBA00006595"/>
    </source>
</evidence>
<dbReference type="InterPro" id="IPR052599">
    <property type="entry name" value="SLC43A_AATransporter"/>
</dbReference>
<comment type="similarity">
    <text evidence="2">Belongs to the SLC43A transporter (TC 2.A.1.44) family.</text>
</comment>
<keyword evidence="10" id="KW-1185">Reference proteome</keyword>
<dbReference type="SUPFAM" id="SSF103473">
    <property type="entry name" value="MFS general substrate transporter"/>
    <property type="match status" value="1"/>
</dbReference>
<proteinExistence type="inferred from homology"/>
<evidence type="ECO:0000256" key="6">
    <source>
        <dbReference type="ARBA" id="ARBA00023136"/>
    </source>
</evidence>
<feature type="transmembrane region" description="Helical" evidence="8">
    <location>
        <begin position="196"/>
        <end position="215"/>
    </location>
</feature>
<dbReference type="Gene3D" id="1.20.1250.20">
    <property type="entry name" value="MFS general substrate transporter like domains"/>
    <property type="match status" value="1"/>
</dbReference>
<accession>A0AAW1QN59</accession>
<reference evidence="9 10" key="1">
    <citation type="journal article" date="2024" name="Nat. Commun.">
        <title>Phylogenomics reveals the evolutionary origins of lichenization in chlorophyte algae.</title>
        <authorList>
            <person name="Puginier C."/>
            <person name="Libourel C."/>
            <person name="Otte J."/>
            <person name="Skaloud P."/>
            <person name="Haon M."/>
            <person name="Grisel S."/>
            <person name="Petersen M."/>
            <person name="Berrin J.G."/>
            <person name="Delaux P.M."/>
            <person name="Dal Grande F."/>
            <person name="Keller J."/>
        </authorList>
    </citation>
    <scope>NUCLEOTIDE SEQUENCE [LARGE SCALE GENOMIC DNA]</scope>
    <source>
        <strain evidence="9 10">SAG 245.80</strain>
    </source>
</reference>
<evidence type="ECO:0000256" key="4">
    <source>
        <dbReference type="ARBA" id="ARBA00022692"/>
    </source>
</evidence>
<sequence>MPPQHKLHLPWGFRDAKTWLLAQAIVGEFFQGGLIFGWNALALTLKAQGNYNAGCGDAAPEAGEAALGSRCSWQESKLAVLWNIGVFALNFGPVLVGPVLDWVGPKLTAILGTLLNMLALALLGCSSTRDFNALPYGAVVLGLAGITFHLSQLHVSNLFPRSRGLISSLLVAGFTGCGILFYLLDLIFVAAGSTRVAYRLIMLLYAAFIGLWLPLNFWMMPWHTLRVGQVYLYTGRGSFKVMERKEVERQAQALRETALEAPADQSLASALGLHGIDGTPAANGAQLSSLESGEVDKDIALAYMGLRPSGGTGSQHGVGLGSDDPSWLRGGGSLPNGAGPRVAPDQAQARPQALSQAPGSAPDSPPAVPVLAEGAESPMASPHGGAAGTVLLVGGAGAHGEIRAAPLPGKAPAGGARPDDVEWGALVFESRRFVELRKQTFWTQFLSNESFGMGVFYTLNVFCIQFYLGTTRLQLEHKGDSPGYTFTGIANVVPAFGFLGIPVISWLLDKQGYGITLGTINFLGVLAALFQAIPNLGFQIVTLVVWCAGRFFLYTSYYSIFGALFGFTNFGRMVAIDNAVNGLFGLLQLPFTNWGIHGLGGNFTAINLLQVAVLLPLFTFCYFMYVWERSDLVPIRPAEGEELPANMLGARPLREAKFLETLERRLSGAASASVSTPAHR</sequence>
<keyword evidence="3" id="KW-0813">Transport</keyword>
<evidence type="ECO:0000313" key="10">
    <source>
        <dbReference type="Proteomes" id="UP001445335"/>
    </source>
</evidence>
<name>A0AAW1QN59_9CHLO</name>
<feature type="transmembrane region" description="Helical" evidence="8">
    <location>
        <begin position="451"/>
        <end position="468"/>
    </location>
</feature>
<dbReference type="EMBL" id="JALJOU010000083">
    <property type="protein sequence ID" value="KAK9822832.1"/>
    <property type="molecule type" value="Genomic_DNA"/>
</dbReference>
<keyword evidence="5 8" id="KW-1133">Transmembrane helix</keyword>
<evidence type="ECO:0000256" key="7">
    <source>
        <dbReference type="SAM" id="MobiDB-lite"/>
    </source>
</evidence>
<feature type="transmembrane region" description="Helical" evidence="8">
    <location>
        <begin position="488"/>
        <end position="508"/>
    </location>
</feature>
<evidence type="ECO:0008006" key="11">
    <source>
        <dbReference type="Google" id="ProtNLM"/>
    </source>
</evidence>